<dbReference type="KEGG" id="dau:Daud_0263"/>
<sequence>MFISSRLCRVFILTALFLFMLTLSGSFNRGYATTAPITGVSVDGESVKNEETVSTNNNTVRIKVSFRSTATQIKIGVVATFTLDKADDDWKVTTTQPEVDAVISGRSAEVKYYPLKPGKNTITINGSGESKQTIKITVDYTDRPLDGAIYRILDITKTPKSDFFSKTVGLDFGKNNYLMDGRNKSKDQSVTVTLRDSIVPPKRYLLRSPVVRLESSDRYGTLADSAVLTLAFHPYTATGADSELTVFRITDHEDTNLGGKVSGNKIAVTLSGRIDGYYGVFAAVSGFRDFERLGWAYHSIYPLWVKGVMEPCNWKENPWRYPYDPSVGEDYFGLFLNRSYSRETNISRGEFAAMLVKGLRLKPVDPPYRSTFKEFDALDTDRRQLMETAVAHGVLRGNPDGTCPIMGVNGTLTRQQAAVLLARVAQLKLETDQKKVDDTLGSLFADAASIGAWAKPSVLACHQAGYISGVPAGDELHFKGGEHLTRIQGAALVHRLVVAKGYI</sequence>
<gene>
    <name evidence="3" type="ordered locus">Daud_0263</name>
</gene>
<dbReference type="OrthoDB" id="900053at2"/>
<dbReference type="AlphaFoldDB" id="B1I1A5"/>
<evidence type="ECO:0000313" key="3">
    <source>
        <dbReference type="EMBL" id="ACA58824.1"/>
    </source>
</evidence>
<proteinExistence type="predicted"/>
<evidence type="ECO:0000259" key="2">
    <source>
        <dbReference type="PROSITE" id="PS51272"/>
    </source>
</evidence>
<feature type="domain" description="SLH" evidence="2">
    <location>
        <begin position="441"/>
        <end position="503"/>
    </location>
</feature>
<organism evidence="3 4">
    <name type="scientific">Desulforudis audaxviator (strain MP104C)</name>
    <dbReference type="NCBI Taxonomy" id="477974"/>
    <lineage>
        <taxon>Bacteria</taxon>
        <taxon>Bacillati</taxon>
        <taxon>Bacillota</taxon>
        <taxon>Clostridia</taxon>
        <taxon>Thermoanaerobacterales</taxon>
        <taxon>Candidatus Desulforudaceae</taxon>
        <taxon>Candidatus Desulforudis</taxon>
    </lineage>
</organism>
<dbReference type="Pfam" id="PF00395">
    <property type="entry name" value="SLH"/>
    <property type="match status" value="1"/>
</dbReference>
<accession>B1I1A5</accession>
<dbReference type="PROSITE" id="PS51272">
    <property type="entry name" value="SLH"/>
    <property type="match status" value="2"/>
</dbReference>
<dbReference type="EMBL" id="CP000860">
    <property type="protein sequence ID" value="ACA58824.1"/>
    <property type="molecule type" value="Genomic_DNA"/>
</dbReference>
<keyword evidence="1" id="KW-0677">Repeat</keyword>
<protein>
    <submittedName>
        <fullName evidence="3">S-layer domain protein</fullName>
    </submittedName>
</protein>
<feature type="domain" description="SLH" evidence="2">
    <location>
        <begin position="369"/>
        <end position="435"/>
    </location>
</feature>
<dbReference type="Proteomes" id="UP000008544">
    <property type="component" value="Chromosome"/>
</dbReference>
<reference evidence="4" key="1">
    <citation type="submission" date="2007-10" db="EMBL/GenBank/DDBJ databases">
        <title>Complete sequence of chromosome of Desulforudis audaxviator MP104C.</title>
        <authorList>
            <person name="Copeland A."/>
            <person name="Lucas S."/>
            <person name="Lapidus A."/>
            <person name="Barry K."/>
            <person name="Glavina del Rio T."/>
            <person name="Dalin E."/>
            <person name="Tice H."/>
            <person name="Bruce D."/>
            <person name="Pitluck S."/>
            <person name="Lowry S.R."/>
            <person name="Larimer F."/>
            <person name="Land M.L."/>
            <person name="Hauser L."/>
            <person name="Kyrpides N."/>
            <person name="Ivanova N.N."/>
            <person name="Richardson P."/>
        </authorList>
    </citation>
    <scope>NUCLEOTIDE SEQUENCE [LARGE SCALE GENOMIC DNA]</scope>
    <source>
        <strain evidence="4">MP104C</strain>
    </source>
</reference>
<dbReference type="STRING" id="477974.Daud_0263"/>
<reference evidence="3 4" key="2">
    <citation type="journal article" date="2008" name="Science">
        <title>Environmental genomics reveals a single-species ecosystem deep within Earth.</title>
        <authorList>
            <person name="Chivian D."/>
            <person name="Brodie E.L."/>
            <person name="Alm E.J."/>
            <person name="Culley D.E."/>
            <person name="Dehal P.S."/>
            <person name="Desantis T.Z."/>
            <person name="Gihring T.M."/>
            <person name="Lapidus A."/>
            <person name="Lin L.H."/>
            <person name="Lowry S.R."/>
            <person name="Moser D.P."/>
            <person name="Richardson P.M."/>
            <person name="Southam G."/>
            <person name="Wanger G."/>
            <person name="Pratt L.M."/>
            <person name="Andersen G.L."/>
            <person name="Hazen T.C."/>
            <person name="Brockman F.J."/>
            <person name="Arkin A.P."/>
            <person name="Onstott T.C."/>
        </authorList>
    </citation>
    <scope>NUCLEOTIDE SEQUENCE [LARGE SCALE GENOMIC DNA]</scope>
    <source>
        <strain evidence="3 4">MP104C</strain>
    </source>
</reference>
<dbReference type="RefSeq" id="WP_012301416.1">
    <property type="nucleotide sequence ID" value="NC_010424.1"/>
</dbReference>
<dbReference type="InterPro" id="IPR001119">
    <property type="entry name" value="SLH_dom"/>
</dbReference>
<dbReference type="HOGENOM" id="CLU_541685_0_0_9"/>
<keyword evidence="4" id="KW-1185">Reference proteome</keyword>
<evidence type="ECO:0000256" key="1">
    <source>
        <dbReference type="ARBA" id="ARBA00022737"/>
    </source>
</evidence>
<name>B1I1A5_DESAP</name>
<dbReference type="eggNOG" id="COG4932">
    <property type="taxonomic scope" value="Bacteria"/>
</dbReference>
<evidence type="ECO:0000313" key="4">
    <source>
        <dbReference type="Proteomes" id="UP000008544"/>
    </source>
</evidence>